<dbReference type="InterPro" id="IPR022366">
    <property type="entry name" value="Pup_deamidase"/>
</dbReference>
<name>A0A0M4RB28_9MICC</name>
<dbReference type="PIRSF" id="PIRSF018077">
    <property type="entry name" value="UCP018077"/>
    <property type="match status" value="1"/>
</dbReference>
<dbReference type="GO" id="GO:0005524">
    <property type="term" value="F:ATP binding"/>
    <property type="evidence" value="ECO:0007669"/>
    <property type="project" value="TreeGrafter"/>
</dbReference>
<accession>A0A0M4RB28</accession>
<dbReference type="KEGG" id="aaq:AOC05_06965"/>
<reference evidence="4" key="1">
    <citation type="submission" date="2015-09" db="EMBL/GenBank/DDBJ databases">
        <title>Complete genome of Arthrobacter alpinus strain R3.8.</title>
        <authorList>
            <person name="See-Too W.S."/>
            <person name="Chan K.G."/>
        </authorList>
    </citation>
    <scope>NUCLEOTIDE SEQUENCE [LARGE SCALE GENOMIC DNA]</scope>
    <source>
        <strain evidence="4">R3.8</strain>
    </source>
</reference>
<organism evidence="3 4">
    <name type="scientific">Arthrobacter alpinus</name>
    <dbReference type="NCBI Taxonomy" id="656366"/>
    <lineage>
        <taxon>Bacteria</taxon>
        <taxon>Bacillati</taxon>
        <taxon>Actinomycetota</taxon>
        <taxon>Actinomycetes</taxon>
        <taxon>Micrococcales</taxon>
        <taxon>Micrococcaceae</taxon>
        <taxon>Arthrobacter</taxon>
    </lineage>
</organism>
<keyword evidence="4" id="KW-1185">Reference proteome</keyword>
<protein>
    <submittedName>
        <fullName evidence="3">Pup deamidase/depupylase</fullName>
    </submittedName>
</protein>
<proteinExistence type="inferred from homology"/>
<dbReference type="GO" id="GO:0010498">
    <property type="term" value="P:proteasomal protein catabolic process"/>
    <property type="evidence" value="ECO:0007669"/>
    <property type="project" value="InterPro"/>
</dbReference>
<evidence type="ECO:0000313" key="3">
    <source>
        <dbReference type="EMBL" id="ALE92131.1"/>
    </source>
</evidence>
<evidence type="ECO:0000256" key="1">
    <source>
        <dbReference type="ARBA" id="ARBA00009114"/>
    </source>
</evidence>
<dbReference type="PANTHER" id="PTHR42307">
    <property type="entry name" value="PUP DEAMIDASE/DEPUPYLASE"/>
    <property type="match status" value="1"/>
</dbReference>
<dbReference type="PANTHER" id="PTHR42307:SF2">
    <property type="entry name" value="PUP DEAMIDASE_DEPUPYLASE"/>
    <property type="match status" value="1"/>
</dbReference>
<sequence>MSVIRVMGAETEYGIHTPGSSAFNATWLSTQVVHAYSQETGHRAAAGGETRWDYTDEDPLADARGWVTPRPDAHPSQLTDEETELTAAQIALEGGEVPEQSGPLMMNMVLGNGARLYVDHAHPEYSSPEVTNPLDAVRWDAAGDLVALAAIRRIAATPGLPAINLYKNNTDNKSVSYGSHENYLMPRAVPFSSIVAGLTPFFVTRALICGAGRVGRGQDGSGVGFQISARADFFEAEVGLETTIRRPIINTRDEPHAVADKYRRLHVIIGDANLSQVSNYLKFGTTALVLDMIEHGTAPQLRFADPVESLKDVSYDWKLEQTHLLADGQRLSALEVQWLYLKAAKAHTSANGSSDPVTGDGHTEAVLATWEGVLNALGTDPMSLSGQVEWVAKLKLLQQYRARDAMEWDDPRLGLIDLQWSDVRPEKGLYYKLLERGRMERLVSDESIAHAAVQPPTDTRAYFRGQCIQRFGANVVGASWDSVIFELPQQRKLQRVATKEPLRGTKDLTGELFENSPDAATFLARLLSVTH</sequence>
<dbReference type="Proteomes" id="UP000062833">
    <property type="component" value="Chromosome"/>
</dbReference>
<dbReference type="PATRIC" id="fig|656366.3.peg.1489"/>
<dbReference type="Pfam" id="PF03136">
    <property type="entry name" value="Pup_ligase"/>
    <property type="match status" value="1"/>
</dbReference>
<dbReference type="GO" id="GO:0070490">
    <property type="term" value="P:protein pupylation"/>
    <property type="evidence" value="ECO:0007669"/>
    <property type="project" value="TreeGrafter"/>
</dbReference>
<dbReference type="NCBIfam" id="TIGR03688">
    <property type="entry name" value="depupylase_Dop"/>
    <property type="match status" value="1"/>
</dbReference>
<dbReference type="GO" id="GO:0016811">
    <property type="term" value="F:hydrolase activity, acting on carbon-nitrogen (but not peptide) bonds, in linear amides"/>
    <property type="evidence" value="ECO:0007669"/>
    <property type="project" value="InterPro"/>
</dbReference>
<dbReference type="EMBL" id="CP012677">
    <property type="protein sequence ID" value="ALE92131.1"/>
    <property type="molecule type" value="Genomic_DNA"/>
</dbReference>
<comment type="similarity">
    <text evidence="1">Belongs to the Pup ligase/Pup deamidase family. Pup deamidase subfamily.</text>
</comment>
<dbReference type="InterPro" id="IPR004347">
    <property type="entry name" value="Pup_ligase/deamidase"/>
</dbReference>
<dbReference type="AlphaFoldDB" id="A0A0M4RB28"/>
<dbReference type="GO" id="GO:0008233">
    <property type="term" value="F:peptidase activity"/>
    <property type="evidence" value="ECO:0007669"/>
    <property type="project" value="InterPro"/>
</dbReference>
<feature type="active site" description="Proton acceptor" evidence="2">
    <location>
        <position position="119"/>
    </location>
</feature>
<gene>
    <name evidence="3" type="ORF">AOC05_06965</name>
</gene>
<evidence type="ECO:0000256" key="2">
    <source>
        <dbReference type="PIRSR" id="PIRSR018077-1"/>
    </source>
</evidence>
<evidence type="ECO:0000313" key="4">
    <source>
        <dbReference type="Proteomes" id="UP000062833"/>
    </source>
</evidence>
<dbReference type="GO" id="GO:0019941">
    <property type="term" value="P:modification-dependent protein catabolic process"/>
    <property type="evidence" value="ECO:0007669"/>
    <property type="project" value="InterPro"/>
</dbReference>